<dbReference type="GO" id="GO:0003724">
    <property type="term" value="F:RNA helicase activity"/>
    <property type="evidence" value="ECO:0007669"/>
    <property type="project" value="UniProtKB-EC"/>
</dbReference>
<dbReference type="EC" id="3.6.4.13" evidence="5"/>
<dbReference type="GO" id="GO:0016787">
    <property type="term" value="F:hydrolase activity"/>
    <property type="evidence" value="ECO:0007669"/>
    <property type="project" value="UniProtKB-KW"/>
</dbReference>
<keyword evidence="10" id="KW-1185">Reference proteome</keyword>
<proteinExistence type="inferred from homology"/>
<feature type="compositionally biased region" description="Basic and acidic residues" evidence="6">
    <location>
        <begin position="673"/>
        <end position="683"/>
    </location>
</feature>
<feature type="compositionally biased region" description="Basic and acidic residues" evidence="6">
    <location>
        <begin position="754"/>
        <end position="767"/>
    </location>
</feature>
<organism evidence="9 10">
    <name type="scientific">Cerrena zonata</name>
    <dbReference type="NCBI Taxonomy" id="2478898"/>
    <lineage>
        <taxon>Eukaryota</taxon>
        <taxon>Fungi</taxon>
        <taxon>Dikarya</taxon>
        <taxon>Basidiomycota</taxon>
        <taxon>Agaricomycotina</taxon>
        <taxon>Agaricomycetes</taxon>
        <taxon>Polyporales</taxon>
        <taxon>Cerrenaceae</taxon>
        <taxon>Cerrena</taxon>
    </lineage>
</organism>
<comment type="domain">
    <text evidence="5">The Q motif is unique to and characteristic of the DEAD box family of RNA helicases and controls ATP binding and hydrolysis.</text>
</comment>
<dbReference type="PROSITE" id="PS51194">
    <property type="entry name" value="HELICASE_CTER"/>
    <property type="match status" value="1"/>
</dbReference>
<dbReference type="Pfam" id="PF00271">
    <property type="entry name" value="Helicase_C"/>
    <property type="match status" value="1"/>
</dbReference>
<keyword evidence="1 5" id="KW-0547">Nucleotide-binding</keyword>
<dbReference type="GO" id="GO:0005524">
    <property type="term" value="F:ATP binding"/>
    <property type="evidence" value="ECO:0007669"/>
    <property type="project" value="UniProtKB-UniRule"/>
</dbReference>
<sequence>MASMWMRAAKASSHQASLLLRASRTGLVLPRQVHHSFPRYTSAAAHPKPEEVVEHDDPLPAHPKEVENTHTAVEGDNPEFSTLKGRINSDLLKAIIDKPMKHTHMSPVQAQVLPLLPELIMSPSENAEGEAGPKIPRDLLVKARTGTGKTLAFLVPIIEARLRAIGAHCKQAVIDAGLQSDKSLETRAKRLYTRQVPGALILSPTRELAAQIAEEAIKLTSHTDLEVRLFVGGVGKRQQLREWMRGRRDIVVGTPGRIRDLLENEPDVSDSLPKATNLVLDEADTLLELGFREDIDYITSQLPKAPIRQTFLFSATVSRLIQQVARATLDKNHKFIDCVANNAAPVHAHIPQYHTLLPGPEDQIPHILRLLAHDQLSHPKGSKVMVFLPTTRLTQLFATIMRELSSGTLPNGHRTKIYEIHSKRTQEQRTKTSDMFRKDRSAASVLVTSDVSARGVDYPGVTRVIQVGIPGSPEQYVHRVGRTGRGNETVGRTDLVLLPWEVGFVTWQLTDIPLKPLTITELKSQVQALADEHDLKASVPFTPVLERIEERVQTFLPELEEDSIRECFMAGIGYYLGRSGDLRVQRSVVLEGMKQWSVKALGLPTPPYVSETFLERMGAKEHRSFQKSKGHIMPSKKNFWEGRGRVRERRDDDNEDGRKFGVKYKEKHEYKKEIGEYSSRQERGGPSFGLPKKRWEDRDGDSEDRKPWKSSRYEGGDSEDRKPWKSSRHEDGDSDGERKPFRRPSRFDNSNGEGEERRSFRSDRGKSDGFSSRKPRYGSDSEDYGSRHSRR</sequence>
<keyword evidence="3 5" id="KW-0067">ATP-binding</keyword>
<feature type="compositionally biased region" description="Basic and acidic residues" evidence="6">
    <location>
        <begin position="638"/>
        <end position="660"/>
    </location>
</feature>
<evidence type="ECO:0000256" key="5">
    <source>
        <dbReference type="RuleBase" id="RU365068"/>
    </source>
</evidence>
<feature type="region of interest" description="Disordered" evidence="6">
    <location>
        <begin position="634"/>
        <end position="660"/>
    </location>
</feature>
<accession>A0AAW0FQG2</accession>
<evidence type="ECO:0000259" key="8">
    <source>
        <dbReference type="PROSITE" id="PS51194"/>
    </source>
</evidence>
<dbReference type="SMART" id="SM00490">
    <property type="entry name" value="HELICc"/>
    <property type="match status" value="1"/>
</dbReference>
<feature type="compositionally biased region" description="Basic and acidic residues" evidence="6">
    <location>
        <begin position="693"/>
        <end position="739"/>
    </location>
</feature>
<dbReference type="GO" id="GO:0003723">
    <property type="term" value="F:RNA binding"/>
    <property type="evidence" value="ECO:0007669"/>
    <property type="project" value="UniProtKB-UniRule"/>
</dbReference>
<dbReference type="Proteomes" id="UP001385951">
    <property type="component" value="Unassembled WGS sequence"/>
</dbReference>
<keyword evidence="2 5" id="KW-0378">Hydrolase</keyword>
<evidence type="ECO:0000259" key="7">
    <source>
        <dbReference type="PROSITE" id="PS51192"/>
    </source>
</evidence>
<feature type="domain" description="Helicase C-terminal" evidence="8">
    <location>
        <begin position="363"/>
        <end position="530"/>
    </location>
</feature>
<dbReference type="SMART" id="SM00487">
    <property type="entry name" value="DEXDc"/>
    <property type="match status" value="1"/>
</dbReference>
<evidence type="ECO:0000256" key="6">
    <source>
        <dbReference type="SAM" id="MobiDB-lite"/>
    </source>
</evidence>
<dbReference type="CDD" id="cd18787">
    <property type="entry name" value="SF2_C_DEAD"/>
    <property type="match status" value="1"/>
</dbReference>
<dbReference type="InterPro" id="IPR011545">
    <property type="entry name" value="DEAD/DEAH_box_helicase_dom"/>
</dbReference>
<comment type="similarity">
    <text evidence="5">Belongs to the DEAD box helicase family.</text>
</comment>
<dbReference type="PROSITE" id="PS51192">
    <property type="entry name" value="HELICASE_ATP_BIND_1"/>
    <property type="match status" value="1"/>
</dbReference>
<dbReference type="Gene3D" id="3.40.50.300">
    <property type="entry name" value="P-loop containing nucleotide triphosphate hydrolases"/>
    <property type="match status" value="2"/>
</dbReference>
<name>A0AAW0FQG2_9APHY</name>
<evidence type="ECO:0000256" key="3">
    <source>
        <dbReference type="ARBA" id="ARBA00022840"/>
    </source>
</evidence>
<dbReference type="SUPFAM" id="SSF52540">
    <property type="entry name" value="P-loop containing nucleoside triphosphate hydrolases"/>
    <property type="match status" value="1"/>
</dbReference>
<comment type="catalytic activity">
    <reaction evidence="5">
        <text>ATP + H2O = ADP + phosphate + H(+)</text>
        <dbReference type="Rhea" id="RHEA:13065"/>
        <dbReference type="ChEBI" id="CHEBI:15377"/>
        <dbReference type="ChEBI" id="CHEBI:15378"/>
        <dbReference type="ChEBI" id="CHEBI:30616"/>
        <dbReference type="ChEBI" id="CHEBI:43474"/>
        <dbReference type="ChEBI" id="CHEBI:456216"/>
        <dbReference type="EC" id="3.6.4.13"/>
    </reaction>
</comment>
<feature type="region of interest" description="Disordered" evidence="6">
    <location>
        <begin position="673"/>
        <end position="791"/>
    </location>
</feature>
<evidence type="ECO:0000313" key="9">
    <source>
        <dbReference type="EMBL" id="KAK7683535.1"/>
    </source>
</evidence>
<dbReference type="InterPro" id="IPR001650">
    <property type="entry name" value="Helicase_C-like"/>
</dbReference>
<comment type="caution">
    <text evidence="9">The sequence shown here is derived from an EMBL/GenBank/DDBJ whole genome shotgun (WGS) entry which is preliminary data.</text>
</comment>
<dbReference type="InterPro" id="IPR014001">
    <property type="entry name" value="Helicase_ATP-bd"/>
</dbReference>
<feature type="domain" description="Helicase ATP-binding" evidence="7">
    <location>
        <begin position="130"/>
        <end position="335"/>
    </location>
</feature>
<dbReference type="AlphaFoldDB" id="A0AAW0FQG2"/>
<evidence type="ECO:0000256" key="2">
    <source>
        <dbReference type="ARBA" id="ARBA00022801"/>
    </source>
</evidence>
<dbReference type="EMBL" id="JASBNA010000030">
    <property type="protein sequence ID" value="KAK7683535.1"/>
    <property type="molecule type" value="Genomic_DNA"/>
</dbReference>
<protein>
    <recommendedName>
        <fullName evidence="5">ATP-dependent RNA helicase</fullName>
        <ecNumber evidence="5">3.6.4.13</ecNumber>
    </recommendedName>
</protein>
<evidence type="ECO:0000313" key="10">
    <source>
        <dbReference type="Proteomes" id="UP001385951"/>
    </source>
</evidence>
<dbReference type="PANTHER" id="PTHR24031">
    <property type="entry name" value="RNA HELICASE"/>
    <property type="match status" value="1"/>
</dbReference>
<evidence type="ECO:0000256" key="4">
    <source>
        <dbReference type="ARBA" id="ARBA00022884"/>
    </source>
</evidence>
<dbReference type="Pfam" id="PF00270">
    <property type="entry name" value="DEAD"/>
    <property type="match status" value="1"/>
</dbReference>
<comment type="function">
    <text evidence="5">RNA helicase.</text>
</comment>
<gene>
    <name evidence="9" type="ORF">QCA50_013370</name>
</gene>
<keyword evidence="5" id="KW-0347">Helicase</keyword>
<evidence type="ECO:0000256" key="1">
    <source>
        <dbReference type="ARBA" id="ARBA00022741"/>
    </source>
</evidence>
<reference evidence="9 10" key="1">
    <citation type="submission" date="2022-09" db="EMBL/GenBank/DDBJ databases">
        <authorList>
            <person name="Palmer J.M."/>
        </authorList>
    </citation>
    <scope>NUCLEOTIDE SEQUENCE [LARGE SCALE GENOMIC DNA]</scope>
    <source>
        <strain evidence="9 10">DSM 7382</strain>
    </source>
</reference>
<keyword evidence="4 5" id="KW-0694">RNA-binding</keyword>
<dbReference type="InterPro" id="IPR027417">
    <property type="entry name" value="P-loop_NTPase"/>
</dbReference>